<keyword evidence="3" id="KW-1185">Reference proteome</keyword>
<feature type="region of interest" description="Disordered" evidence="1">
    <location>
        <begin position="64"/>
        <end position="107"/>
    </location>
</feature>
<protein>
    <submittedName>
        <fullName evidence="2">Uncharacterized protein</fullName>
    </submittedName>
</protein>
<evidence type="ECO:0000313" key="3">
    <source>
        <dbReference type="Proteomes" id="UP001054945"/>
    </source>
</evidence>
<accession>A0AAV4XZU3</accession>
<evidence type="ECO:0000313" key="2">
    <source>
        <dbReference type="EMBL" id="GIZ00688.1"/>
    </source>
</evidence>
<feature type="compositionally biased region" description="Polar residues" evidence="1">
    <location>
        <begin position="65"/>
        <end position="103"/>
    </location>
</feature>
<sequence>MGCSAPQQQILPPVTIHNRHTRRVCAFSSVGIPHPKNRNTDDNHPSFRCKTDYRKDVLTWLKRASSASGDESQSATVTGSSDVGSPPSYQRTPENPRNRTLCSARTVPRLAHARHLRSDYRPDIPSPPPAFKVVAAMVRNR</sequence>
<dbReference type="EMBL" id="BPLR01018576">
    <property type="protein sequence ID" value="GIZ00688.1"/>
    <property type="molecule type" value="Genomic_DNA"/>
</dbReference>
<proteinExistence type="predicted"/>
<comment type="caution">
    <text evidence="2">The sequence shown here is derived from an EMBL/GenBank/DDBJ whole genome shotgun (WGS) entry which is preliminary data.</text>
</comment>
<dbReference type="AlphaFoldDB" id="A0AAV4XZU3"/>
<dbReference type="Proteomes" id="UP001054945">
    <property type="component" value="Unassembled WGS sequence"/>
</dbReference>
<evidence type="ECO:0000256" key="1">
    <source>
        <dbReference type="SAM" id="MobiDB-lite"/>
    </source>
</evidence>
<gene>
    <name evidence="2" type="ORF">CEXT_525531</name>
</gene>
<organism evidence="2 3">
    <name type="scientific">Caerostris extrusa</name>
    <name type="common">Bark spider</name>
    <name type="synonym">Caerostris bankana</name>
    <dbReference type="NCBI Taxonomy" id="172846"/>
    <lineage>
        <taxon>Eukaryota</taxon>
        <taxon>Metazoa</taxon>
        <taxon>Ecdysozoa</taxon>
        <taxon>Arthropoda</taxon>
        <taxon>Chelicerata</taxon>
        <taxon>Arachnida</taxon>
        <taxon>Araneae</taxon>
        <taxon>Araneomorphae</taxon>
        <taxon>Entelegynae</taxon>
        <taxon>Araneoidea</taxon>
        <taxon>Araneidae</taxon>
        <taxon>Caerostris</taxon>
    </lineage>
</organism>
<reference evidence="2 3" key="1">
    <citation type="submission" date="2021-06" db="EMBL/GenBank/DDBJ databases">
        <title>Caerostris extrusa draft genome.</title>
        <authorList>
            <person name="Kono N."/>
            <person name="Arakawa K."/>
        </authorList>
    </citation>
    <scope>NUCLEOTIDE SEQUENCE [LARGE SCALE GENOMIC DNA]</scope>
</reference>
<name>A0AAV4XZU3_CAEEX</name>